<evidence type="ECO:0000313" key="1">
    <source>
        <dbReference type="EMBL" id="SER70756.1"/>
    </source>
</evidence>
<dbReference type="AlphaFoldDB" id="A0A1H9RDG4"/>
<keyword evidence="2" id="KW-1185">Reference proteome</keyword>
<dbReference type="OrthoDB" id="2963177at2"/>
<reference evidence="2" key="1">
    <citation type="submission" date="2016-10" db="EMBL/GenBank/DDBJ databases">
        <authorList>
            <person name="de Groot N.N."/>
        </authorList>
    </citation>
    <scope>NUCLEOTIDE SEQUENCE [LARGE SCALE GENOMIC DNA]</scope>
    <source>
        <strain evidence="2">10nlg</strain>
    </source>
</reference>
<dbReference type="STRING" id="1464123.SAMN05444126_104108"/>
<sequence>MSIGINFFPEITDRLIQKTGVMHGSYSFSYMKNRELDMVTKYPDESRMGDLLFFEDPNYDWNPDDFNLKVSKPLTLNNPMFLFGKNGVAPEDAELAIGVIWTCKDINLRGAKEIISFTKSSNSPLNTEIELNFKRGTLKKELNLETIVYVKTPGHPSEDEMMLGNQSGLKLGKLDKKNIVIEGNGSEFPVVEVADPLKPLWWIDCSWTDPQEDAFEEENLKLCINRSHKNYTSVYNGKSINDSPVFIEIMASALEVIIQKTRESDTWEDIKRGEKNAPGSIGEAVYYFLSTFEWDVSSPERMSVSIRKYLEGNM</sequence>
<proteinExistence type="predicted"/>
<organism evidence="1 2">
    <name type="scientific">Salisediminibacterium halotolerans</name>
    <dbReference type="NCBI Taxonomy" id="517425"/>
    <lineage>
        <taxon>Bacteria</taxon>
        <taxon>Bacillati</taxon>
        <taxon>Bacillota</taxon>
        <taxon>Bacilli</taxon>
        <taxon>Bacillales</taxon>
        <taxon>Bacillaceae</taxon>
        <taxon>Salisediminibacterium</taxon>
    </lineage>
</organism>
<gene>
    <name evidence="1" type="ORF">SAMN05444126_104108</name>
</gene>
<protein>
    <submittedName>
        <fullName evidence="1">Uncharacterized protein</fullName>
    </submittedName>
</protein>
<name>A0A1H9RDG4_9BACI</name>
<comment type="caution">
    <text evidence="1">The sequence shown here is derived from an EMBL/GenBank/DDBJ whole genome shotgun (WGS) entry which is preliminary data.</text>
</comment>
<dbReference type="Proteomes" id="UP000199318">
    <property type="component" value="Unassembled WGS sequence"/>
</dbReference>
<dbReference type="RefSeq" id="WP_093072134.1">
    <property type="nucleotide sequence ID" value="NZ_FOGV01000004.1"/>
</dbReference>
<dbReference type="EMBL" id="FOGV01000004">
    <property type="protein sequence ID" value="SER70756.1"/>
    <property type="molecule type" value="Genomic_DNA"/>
</dbReference>
<evidence type="ECO:0000313" key="2">
    <source>
        <dbReference type="Proteomes" id="UP000199318"/>
    </source>
</evidence>
<accession>A0A1H9RDG4</accession>